<evidence type="ECO:0000313" key="3">
    <source>
        <dbReference type="Proteomes" id="UP000009011"/>
    </source>
</evidence>
<evidence type="ECO:0000313" key="2">
    <source>
        <dbReference type="EMBL" id="AFN74871.1"/>
    </source>
</evidence>
<protein>
    <submittedName>
        <fullName evidence="2">Hemerythrin HHE cation binding domain protein</fullName>
    </submittedName>
</protein>
<evidence type="ECO:0000259" key="1">
    <source>
        <dbReference type="Pfam" id="PF01814"/>
    </source>
</evidence>
<dbReference type="RefSeq" id="WP_014856305.1">
    <property type="nucleotide sequence ID" value="NC_018178.1"/>
</dbReference>
<dbReference type="PANTHER" id="PTHR35585">
    <property type="entry name" value="HHE DOMAIN PROTEIN (AFU_ORTHOLOGUE AFUA_4G00730)"/>
    <property type="match status" value="1"/>
</dbReference>
<keyword evidence="3" id="KW-1185">Reference proteome</keyword>
<dbReference type="PANTHER" id="PTHR35585:SF1">
    <property type="entry name" value="HHE DOMAIN PROTEIN (AFU_ORTHOLOGUE AFUA_4G00730)"/>
    <property type="match status" value="1"/>
</dbReference>
<accession>I7A4Q8</accession>
<feature type="domain" description="Hemerythrin-like" evidence="1">
    <location>
        <begin position="31"/>
        <end position="126"/>
    </location>
</feature>
<reference evidence="2 3" key="1">
    <citation type="journal article" date="2013" name="PLoS ONE">
        <title>Genomic analysis of Melioribacter roseus, facultatively anaerobic organotrophic bacterium representing a novel deep lineage within Bacteriodetes/Chlorobi group.</title>
        <authorList>
            <person name="Kadnikov V.V."/>
            <person name="Mardanov A.V."/>
            <person name="Podosokorskaya O.A."/>
            <person name="Gavrilov S.N."/>
            <person name="Kublanov I.V."/>
            <person name="Beletsky A.V."/>
            <person name="Bonch-Osmolovskaya E.A."/>
            <person name="Ravin N.V."/>
        </authorList>
    </citation>
    <scope>NUCLEOTIDE SEQUENCE [LARGE SCALE GENOMIC DNA]</scope>
    <source>
        <strain evidence="3">JCM 17771 / P3M-2</strain>
    </source>
</reference>
<dbReference type="Pfam" id="PF01814">
    <property type="entry name" value="Hemerythrin"/>
    <property type="match status" value="1"/>
</dbReference>
<dbReference type="eggNOG" id="COG5592">
    <property type="taxonomic scope" value="Bacteria"/>
</dbReference>
<dbReference type="KEGG" id="mro:MROS_1637"/>
<dbReference type="AlphaFoldDB" id="I7A4Q8"/>
<dbReference type="Proteomes" id="UP000009011">
    <property type="component" value="Chromosome"/>
</dbReference>
<dbReference type="OrthoDB" id="9793254at2"/>
<sequence length="146" mass="17473">MKRHPSLVELSKEHHDGLILAQILKKDAPAYRDLPSDREGKRKYALQFYREDLVKHFYKEEKILLPFCSGISPELDKLFQRMLEEHKRLEKLFDKLKNESDYENAMHEIGKLLDDHIRMEERELFESVQKHLDEEKLSLLSQKLKG</sequence>
<dbReference type="InterPro" id="IPR012312">
    <property type="entry name" value="Hemerythrin-like"/>
</dbReference>
<dbReference type="EMBL" id="CP003557">
    <property type="protein sequence ID" value="AFN74871.1"/>
    <property type="molecule type" value="Genomic_DNA"/>
</dbReference>
<dbReference type="STRING" id="1191523.MROS_1637"/>
<dbReference type="HOGENOM" id="CLU_129685_0_0_10"/>
<gene>
    <name evidence="2" type="ordered locus">MROS_1637</name>
</gene>
<proteinExistence type="predicted"/>
<dbReference type="Gene3D" id="1.20.120.520">
    <property type="entry name" value="nmb1532 protein domain like"/>
    <property type="match status" value="1"/>
</dbReference>
<name>I7A4Q8_MELRP</name>
<organism evidence="2 3">
    <name type="scientific">Melioribacter roseus (strain DSM 23840 / JCM 17771 / VKM B-2668 / P3M-2)</name>
    <dbReference type="NCBI Taxonomy" id="1191523"/>
    <lineage>
        <taxon>Bacteria</taxon>
        <taxon>Pseudomonadati</taxon>
        <taxon>Ignavibacteriota</taxon>
        <taxon>Ignavibacteria</taxon>
        <taxon>Ignavibacteriales</taxon>
        <taxon>Melioribacteraceae</taxon>
        <taxon>Melioribacter</taxon>
    </lineage>
</organism>